<dbReference type="AlphaFoldDB" id="A0A829YDZ6"/>
<protein>
    <submittedName>
        <fullName evidence="1">Uncharacterized protein</fullName>
    </submittedName>
</protein>
<sequence length="120" mass="13721">MLIRRSIAITTRACTSITRVRAHILATRHEAPAELDDSKLVVDIDLSILGVDEAAYARFESDVRQEYRWAPGPLFRSKRAEILESFLARSTIYSTTLFRDRYEAPARRNLRAAIVDLRGE</sequence>
<organism evidence="1 2">
    <name type="scientific">Steroidobacter agaridevorans</name>
    <dbReference type="NCBI Taxonomy" id="2695856"/>
    <lineage>
        <taxon>Bacteria</taxon>
        <taxon>Pseudomonadati</taxon>
        <taxon>Pseudomonadota</taxon>
        <taxon>Gammaproteobacteria</taxon>
        <taxon>Steroidobacterales</taxon>
        <taxon>Steroidobacteraceae</taxon>
        <taxon>Steroidobacter</taxon>
    </lineage>
</organism>
<dbReference type="PANTHER" id="PTHR21174">
    <property type="match status" value="1"/>
</dbReference>
<accession>A0A829YDZ6</accession>
<dbReference type="EMBL" id="BLJN01000003">
    <property type="protein sequence ID" value="GFE81535.1"/>
    <property type="molecule type" value="Genomic_DNA"/>
</dbReference>
<evidence type="ECO:0000313" key="2">
    <source>
        <dbReference type="Proteomes" id="UP000445000"/>
    </source>
</evidence>
<proteinExistence type="predicted"/>
<reference evidence="2" key="1">
    <citation type="submission" date="2020-01" db="EMBL/GenBank/DDBJ databases">
        <title>'Steroidobacter agaridevorans' sp. nov., agar-degrading bacteria isolated from rhizosphere soils.</title>
        <authorList>
            <person name="Ikenaga M."/>
            <person name="Kataoka M."/>
            <person name="Murouchi A."/>
            <person name="Katsuragi S."/>
            <person name="Sakai M."/>
        </authorList>
    </citation>
    <scope>NUCLEOTIDE SEQUENCE [LARGE SCALE GENOMIC DNA]</scope>
    <source>
        <strain evidence="2">YU21-B</strain>
    </source>
</reference>
<name>A0A829YDZ6_9GAMM</name>
<dbReference type="Proteomes" id="UP000445000">
    <property type="component" value="Unassembled WGS sequence"/>
</dbReference>
<dbReference type="RefSeq" id="WP_161813169.1">
    <property type="nucleotide sequence ID" value="NZ_BLJN01000003.1"/>
</dbReference>
<evidence type="ECO:0000313" key="1">
    <source>
        <dbReference type="EMBL" id="GFE81535.1"/>
    </source>
</evidence>
<dbReference type="InterPro" id="IPR009218">
    <property type="entry name" value="HD_phosphohydro"/>
</dbReference>
<dbReference type="PANTHER" id="PTHR21174:SF0">
    <property type="entry name" value="HD PHOSPHOHYDROLASE FAMILY PROTEIN-RELATED"/>
    <property type="match status" value="1"/>
</dbReference>
<comment type="caution">
    <text evidence="1">The sequence shown here is derived from an EMBL/GenBank/DDBJ whole genome shotgun (WGS) entry which is preliminary data.</text>
</comment>
<keyword evidence="2" id="KW-1185">Reference proteome</keyword>
<dbReference type="SUPFAM" id="SSF109604">
    <property type="entry name" value="HD-domain/PDEase-like"/>
    <property type="match status" value="1"/>
</dbReference>
<gene>
    <name evidence="1" type="ORF">GCM10011487_35350</name>
</gene>